<dbReference type="VEuPathDB" id="FungiDB:HMPREF1541_01029"/>
<feature type="compositionally biased region" description="Low complexity" evidence="1">
    <location>
        <begin position="640"/>
        <end position="654"/>
    </location>
</feature>
<dbReference type="GeneID" id="19968368"/>
<feature type="compositionally biased region" description="Polar residues" evidence="1">
    <location>
        <begin position="549"/>
        <end position="558"/>
    </location>
</feature>
<organism evidence="2 3">
    <name type="scientific">Cyphellophora europaea (strain CBS 101466)</name>
    <name type="common">Phialophora europaea</name>
    <dbReference type="NCBI Taxonomy" id="1220924"/>
    <lineage>
        <taxon>Eukaryota</taxon>
        <taxon>Fungi</taxon>
        <taxon>Dikarya</taxon>
        <taxon>Ascomycota</taxon>
        <taxon>Pezizomycotina</taxon>
        <taxon>Eurotiomycetes</taxon>
        <taxon>Chaetothyriomycetidae</taxon>
        <taxon>Chaetothyriales</taxon>
        <taxon>Cyphellophoraceae</taxon>
        <taxon>Cyphellophora</taxon>
    </lineage>
</organism>
<dbReference type="InParanoid" id="W2SDY5"/>
<dbReference type="RefSeq" id="XP_008711552.1">
    <property type="nucleotide sequence ID" value="XM_008713330.1"/>
</dbReference>
<gene>
    <name evidence="2" type="ORF">HMPREF1541_01029</name>
</gene>
<feature type="compositionally biased region" description="Basic and acidic residues" evidence="1">
    <location>
        <begin position="902"/>
        <end position="923"/>
    </location>
</feature>
<feature type="compositionally biased region" description="Basic residues" evidence="1">
    <location>
        <begin position="924"/>
        <end position="935"/>
    </location>
</feature>
<dbReference type="AlphaFoldDB" id="W2SDY5"/>
<name>W2SDY5_CYPE1</name>
<accession>W2SDY5</accession>
<evidence type="ECO:0000256" key="1">
    <source>
        <dbReference type="SAM" id="MobiDB-lite"/>
    </source>
</evidence>
<feature type="compositionally biased region" description="Basic and acidic residues" evidence="1">
    <location>
        <begin position="722"/>
        <end position="737"/>
    </location>
</feature>
<feature type="compositionally biased region" description="Acidic residues" evidence="1">
    <location>
        <begin position="940"/>
        <end position="949"/>
    </location>
</feature>
<feature type="compositionally biased region" description="Basic and acidic residues" evidence="1">
    <location>
        <begin position="1"/>
        <end position="14"/>
    </location>
</feature>
<feature type="compositionally biased region" description="Polar residues" evidence="1">
    <location>
        <begin position="414"/>
        <end position="423"/>
    </location>
</feature>
<feature type="compositionally biased region" description="Low complexity" evidence="1">
    <location>
        <begin position="379"/>
        <end position="388"/>
    </location>
</feature>
<feature type="compositionally biased region" description="Basic and acidic residues" evidence="1">
    <location>
        <begin position="1065"/>
        <end position="1074"/>
    </location>
</feature>
<feature type="compositionally biased region" description="Low complexity" evidence="1">
    <location>
        <begin position="222"/>
        <end position="233"/>
    </location>
</feature>
<feature type="compositionally biased region" description="Polar residues" evidence="1">
    <location>
        <begin position="566"/>
        <end position="579"/>
    </location>
</feature>
<evidence type="ECO:0000313" key="3">
    <source>
        <dbReference type="Proteomes" id="UP000030752"/>
    </source>
</evidence>
<feature type="region of interest" description="Disordered" evidence="1">
    <location>
        <begin position="691"/>
        <end position="744"/>
    </location>
</feature>
<evidence type="ECO:0000313" key="2">
    <source>
        <dbReference type="EMBL" id="ETN46840.1"/>
    </source>
</evidence>
<dbReference type="OrthoDB" id="4159553at2759"/>
<keyword evidence="3" id="KW-1185">Reference proteome</keyword>
<feature type="compositionally biased region" description="Polar residues" evidence="1">
    <location>
        <begin position="85"/>
        <end position="108"/>
    </location>
</feature>
<feature type="compositionally biased region" description="Basic and acidic residues" evidence="1">
    <location>
        <begin position="1111"/>
        <end position="1121"/>
    </location>
</feature>
<feature type="compositionally biased region" description="Polar residues" evidence="1">
    <location>
        <begin position="982"/>
        <end position="992"/>
    </location>
</feature>
<feature type="compositionally biased region" description="Low complexity" evidence="1">
    <location>
        <begin position="1048"/>
        <end position="1058"/>
    </location>
</feature>
<feature type="compositionally biased region" description="Polar residues" evidence="1">
    <location>
        <begin position="317"/>
        <end position="329"/>
    </location>
</feature>
<feature type="compositionally biased region" description="Polar residues" evidence="1">
    <location>
        <begin position="234"/>
        <end position="251"/>
    </location>
</feature>
<feature type="compositionally biased region" description="Polar residues" evidence="1">
    <location>
        <begin position="31"/>
        <end position="54"/>
    </location>
</feature>
<dbReference type="STRING" id="1220924.W2SDY5"/>
<feature type="region of interest" description="Disordered" evidence="1">
    <location>
        <begin position="974"/>
        <end position="1216"/>
    </location>
</feature>
<feature type="compositionally biased region" description="Polar residues" evidence="1">
    <location>
        <begin position="506"/>
        <end position="515"/>
    </location>
</feature>
<feature type="compositionally biased region" description="Polar residues" evidence="1">
    <location>
        <begin position="272"/>
        <end position="282"/>
    </location>
</feature>
<feature type="compositionally biased region" description="Low complexity" evidence="1">
    <location>
        <begin position="522"/>
        <end position="533"/>
    </location>
</feature>
<dbReference type="EMBL" id="KB822711">
    <property type="protein sequence ID" value="ETN46840.1"/>
    <property type="molecule type" value="Genomic_DNA"/>
</dbReference>
<feature type="compositionally biased region" description="Basic and acidic residues" evidence="1">
    <location>
        <begin position="762"/>
        <end position="771"/>
    </location>
</feature>
<feature type="compositionally biased region" description="Low complexity" evidence="1">
    <location>
        <begin position="697"/>
        <end position="715"/>
    </location>
</feature>
<feature type="compositionally biased region" description="Basic and acidic residues" evidence="1">
    <location>
        <begin position="398"/>
        <end position="407"/>
    </location>
</feature>
<dbReference type="eggNOG" id="ENOG502SF71">
    <property type="taxonomic scope" value="Eukaryota"/>
</dbReference>
<feature type="compositionally biased region" description="Polar residues" evidence="1">
    <location>
        <begin position="431"/>
        <end position="461"/>
    </location>
</feature>
<feature type="region of interest" description="Disordered" evidence="1">
    <location>
        <begin position="301"/>
        <end position="675"/>
    </location>
</feature>
<sequence length="1216" mass="125171">MDKLKQTFSRNKETEAEDTSSRPTAGGKVTGQGTHFPSSQTMDTGDNLGSTVGGQQDPGIGGTRSDPQAALSSTGPETSGGGHISTANPSGTSQGATAIGQTSTYSTHHLSKGDPTPSVVDPQSSDPTSFKKPEASTGAGTGAGVPPNAAQVAASKAFTGSSHKEGMPGAYPTEGYENPYKAESLDPRVDNLPIRSKQDQSSGRPTAAAGSALGTGAGAGAGVAAATSGRSTGPDTSRTTAAPSSLTSTVNPGDRSAEYGTSEQTRVPEAGTTATQEQSPESSGFMGKALAAVGLGGAAGAAGYGVASRHDKDSAVADSTLSTDSTPQPTHGRKESIPTTAYPGGLESPRAINPPVGGTAQGTEAPAAERESHTGRNTALGAAAVAGAGAAGYGASHIGDRDKDRVAPDAAAHTATTLGQDQTGKLRDDSASQPAGISSDTRQTPTLASTQARSSQPLTRQPDQREDHSKRNAALAAGGVGAGVGAAGASTLGQDNTSKLRDDLASQPSGITSEAKQAAPMGVTQTTTGQSTSNFGQDNTSKLRDDLASQPSGITSEAKQAAPLGATQTSSNQPRTGQPDQREDHSKRNAALAAGGAGAGVGAAGAYAATRDNKSQEPFGHTAIYGPGSGSTTTQPRAISSQTTGVTSTQPTTTRQEDIPAKREDDHTARNAALAGATGVGAAGAGAYGAHEYNNRQATQQQTTPSQTTGITGATSTQPTKTRQEEVPGKREDDHTARNTALAGAAGVGAAGAGAYGAHEYNKRAAEEESARQAANAENQRKAAEKARAEQQKAHEKALAEQEKAHKKEVEKQQKEAEKHAKKEEKEHQKEVEKQQKEAEKHAKKEEKEHQKEVAAMEKQRTKEQEELRRRQEEEEEERRKKAAAAGAVGAGAAGAGAYAYGKDKDDDATRTSTKSEEKEKKPGLFKRIFKRRKNKDTGESEEYSSDEDESHKGAAVAGAGGAAALGAGAAYGAHEHGANKAATTEHSTDPNSIGRAVSTDEARQSPSTSRYGDASGGAEKPSYNPFSKDDPSKQPLSGDHSEDRSTAPAAAGLAYGASEQPLSSDRHQGRPTEHTTSATGATGLSDGTYRDASTLRYGGEQDTGALGTQSHEDHKDKLPIERTTGMPFDPSKDPAAASRLNEQGDVVSPEQRRRTSSEEFEASSPSSEKRGIRQKLKEAITGHKHEDTTEHQAEHGVLHKKPHQVPEGASAERSP</sequence>
<feature type="region of interest" description="Disordered" evidence="1">
    <location>
        <begin position="1"/>
        <end position="285"/>
    </location>
</feature>
<feature type="compositionally biased region" description="Basic and acidic residues" evidence="1">
    <location>
        <begin position="655"/>
        <end position="669"/>
    </location>
</feature>
<feature type="compositionally biased region" description="Basic and acidic residues" evidence="1">
    <location>
        <begin position="779"/>
        <end position="873"/>
    </location>
</feature>
<protein>
    <submittedName>
        <fullName evidence="2">Uncharacterized protein</fullName>
    </submittedName>
</protein>
<feature type="compositionally biased region" description="Polar residues" evidence="1">
    <location>
        <begin position="630"/>
        <end position="639"/>
    </location>
</feature>
<proteinExistence type="predicted"/>
<feature type="compositionally biased region" description="Basic and acidic residues" evidence="1">
    <location>
        <begin position="1168"/>
        <end position="1198"/>
    </location>
</feature>
<feature type="region of interest" description="Disordered" evidence="1">
    <location>
        <begin position="762"/>
        <end position="957"/>
    </location>
</feature>
<dbReference type="HOGENOM" id="CLU_012406_0_0_1"/>
<reference evidence="2 3" key="1">
    <citation type="submission" date="2013-03" db="EMBL/GenBank/DDBJ databases">
        <title>The Genome Sequence of Phialophora europaea CBS 101466.</title>
        <authorList>
            <consortium name="The Broad Institute Genomics Platform"/>
            <person name="Cuomo C."/>
            <person name="de Hoog S."/>
            <person name="Gorbushina A."/>
            <person name="Walker B."/>
            <person name="Young S.K."/>
            <person name="Zeng Q."/>
            <person name="Gargeya S."/>
            <person name="Fitzgerald M."/>
            <person name="Haas B."/>
            <person name="Abouelleil A."/>
            <person name="Allen A.W."/>
            <person name="Alvarado L."/>
            <person name="Arachchi H.M."/>
            <person name="Berlin A.M."/>
            <person name="Chapman S.B."/>
            <person name="Gainer-Dewar J."/>
            <person name="Goldberg J."/>
            <person name="Griggs A."/>
            <person name="Gujja S."/>
            <person name="Hansen M."/>
            <person name="Howarth C."/>
            <person name="Imamovic A."/>
            <person name="Ireland A."/>
            <person name="Larimer J."/>
            <person name="McCowan C."/>
            <person name="Murphy C."/>
            <person name="Pearson M."/>
            <person name="Poon T.W."/>
            <person name="Priest M."/>
            <person name="Roberts A."/>
            <person name="Saif S."/>
            <person name="Shea T."/>
            <person name="Sisk P."/>
            <person name="Sykes S."/>
            <person name="Wortman J."/>
            <person name="Nusbaum C."/>
            <person name="Birren B."/>
        </authorList>
    </citation>
    <scope>NUCLEOTIDE SEQUENCE [LARGE SCALE GENOMIC DNA]</scope>
    <source>
        <strain evidence="2 3">CBS 101466</strain>
    </source>
</reference>
<dbReference type="Proteomes" id="UP000030752">
    <property type="component" value="Unassembled WGS sequence"/>
</dbReference>